<evidence type="ECO:0008006" key="4">
    <source>
        <dbReference type="Google" id="ProtNLM"/>
    </source>
</evidence>
<feature type="transmembrane region" description="Helical" evidence="1">
    <location>
        <begin position="93"/>
        <end position="117"/>
    </location>
</feature>
<keyword evidence="1" id="KW-1133">Transmembrane helix</keyword>
<feature type="transmembrane region" description="Helical" evidence="1">
    <location>
        <begin position="44"/>
        <end position="66"/>
    </location>
</feature>
<keyword evidence="3" id="KW-1185">Reference proteome</keyword>
<evidence type="ECO:0000313" key="2">
    <source>
        <dbReference type="EMBL" id="MBP1932374.1"/>
    </source>
</evidence>
<comment type="caution">
    <text evidence="2">The sequence shown here is derived from an EMBL/GenBank/DDBJ whole genome shotgun (WGS) entry which is preliminary data.</text>
</comment>
<dbReference type="EMBL" id="JAGGKT010000006">
    <property type="protein sequence ID" value="MBP1932374.1"/>
    <property type="molecule type" value="Genomic_DNA"/>
</dbReference>
<evidence type="ECO:0000256" key="1">
    <source>
        <dbReference type="SAM" id="Phobius"/>
    </source>
</evidence>
<reference evidence="2 3" key="1">
    <citation type="submission" date="2021-03" db="EMBL/GenBank/DDBJ databases">
        <title>Genomic Encyclopedia of Type Strains, Phase IV (KMG-IV): sequencing the most valuable type-strain genomes for metagenomic binning, comparative biology and taxonomic classification.</title>
        <authorList>
            <person name="Goeker M."/>
        </authorList>
    </citation>
    <scope>NUCLEOTIDE SEQUENCE [LARGE SCALE GENOMIC DNA]</scope>
    <source>
        <strain evidence="2 3">DSM 24738</strain>
    </source>
</reference>
<dbReference type="Proteomes" id="UP001519343">
    <property type="component" value="Unassembled WGS sequence"/>
</dbReference>
<feature type="transmembrane region" description="Helical" evidence="1">
    <location>
        <begin position="217"/>
        <end position="236"/>
    </location>
</feature>
<keyword evidence="1" id="KW-0472">Membrane</keyword>
<feature type="transmembrane region" description="Helical" evidence="1">
    <location>
        <begin position="20"/>
        <end position="38"/>
    </location>
</feature>
<evidence type="ECO:0000313" key="3">
    <source>
        <dbReference type="Proteomes" id="UP001519343"/>
    </source>
</evidence>
<organism evidence="2 3">
    <name type="scientific">Ammoniphilus resinae</name>
    <dbReference type="NCBI Taxonomy" id="861532"/>
    <lineage>
        <taxon>Bacteria</taxon>
        <taxon>Bacillati</taxon>
        <taxon>Bacillota</taxon>
        <taxon>Bacilli</taxon>
        <taxon>Bacillales</taxon>
        <taxon>Paenibacillaceae</taxon>
        <taxon>Aneurinibacillus group</taxon>
        <taxon>Ammoniphilus</taxon>
    </lineage>
</organism>
<protein>
    <recommendedName>
        <fullName evidence="4">ABC transporter permease</fullName>
    </recommendedName>
</protein>
<proteinExistence type="predicted"/>
<accession>A0ABS4GQ32</accession>
<sequence length="247" mass="28260">MSAWSGLVRKEFRLGRTAALIAFLMMAVFMGFGFYMSGKTHPGILIPMSSMLLMGHIIYLPIYLGISLQREKHTMHLWLHNPLPGSTLLTAKLLNGFAALCFSLFLACLFALYAWQINSGIVDVTTEQIWATGIFMLIHIILASIYLGFWTLLFSMIEIVSKQKLGKWRILIILFIIFIGPRLWGTLEGTWFYNQLTHWGAIPLSTNNLLHLMHFDVVYAGIYVFHLILAALLFWISSWMLDRKVEV</sequence>
<name>A0ABS4GQ32_9BACL</name>
<feature type="transmembrane region" description="Helical" evidence="1">
    <location>
        <begin position="129"/>
        <end position="154"/>
    </location>
</feature>
<gene>
    <name evidence="2" type="ORF">J2Z37_002375</name>
</gene>
<keyword evidence="1" id="KW-0812">Transmembrane</keyword>
<dbReference type="RefSeq" id="WP_209810423.1">
    <property type="nucleotide sequence ID" value="NZ_JAGGKT010000006.1"/>
</dbReference>
<feature type="transmembrane region" description="Helical" evidence="1">
    <location>
        <begin position="166"/>
        <end position="184"/>
    </location>
</feature>